<gene>
    <name evidence="2" type="ORF">TRFO_25952</name>
</gene>
<protein>
    <submittedName>
        <fullName evidence="2">Uncharacterized protein</fullName>
    </submittedName>
</protein>
<feature type="transmembrane region" description="Helical" evidence="1">
    <location>
        <begin position="44"/>
        <end position="65"/>
    </location>
</feature>
<comment type="caution">
    <text evidence="2">The sequence shown here is derived from an EMBL/GenBank/DDBJ whole genome shotgun (WGS) entry which is preliminary data.</text>
</comment>
<evidence type="ECO:0000313" key="3">
    <source>
        <dbReference type="Proteomes" id="UP000179807"/>
    </source>
</evidence>
<evidence type="ECO:0000313" key="2">
    <source>
        <dbReference type="EMBL" id="OHT06152.1"/>
    </source>
</evidence>
<keyword evidence="1" id="KW-0472">Membrane</keyword>
<dbReference type="RefSeq" id="XP_068359288.1">
    <property type="nucleotide sequence ID" value="XM_068504656.1"/>
</dbReference>
<dbReference type="GeneID" id="94839360"/>
<keyword evidence="3" id="KW-1185">Reference proteome</keyword>
<dbReference type="VEuPathDB" id="TrichDB:TRFO_25952"/>
<reference evidence="2" key="1">
    <citation type="submission" date="2016-10" db="EMBL/GenBank/DDBJ databases">
        <authorList>
            <person name="Benchimol M."/>
            <person name="Almeida L.G."/>
            <person name="Vasconcelos A.T."/>
            <person name="Perreira-Neves A."/>
            <person name="Rosa I.A."/>
            <person name="Tasca T."/>
            <person name="Bogo M.R."/>
            <person name="de Souza W."/>
        </authorList>
    </citation>
    <scope>NUCLEOTIDE SEQUENCE [LARGE SCALE GENOMIC DNA]</scope>
    <source>
        <strain evidence="2">K</strain>
    </source>
</reference>
<evidence type="ECO:0000256" key="1">
    <source>
        <dbReference type="SAM" id="Phobius"/>
    </source>
</evidence>
<dbReference type="AlphaFoldDB" id="A0A1J4K5K1"/>
<sequence length="73" mass="9048">MNYFLPLNCFLPLNYFLKVVAQKIFHQSKYFFTFLYLNVKNGGFFFGNHFTYMFIKLFINLFKYIRQRKMFGK</sequence>
<name>A0A1J4K5K1_9EUKA</name>
<proteinExistence type="predicted"/>
<dbReference type="Proteomes" id="UP000179807">
    <property type="component" value="Unassembled WGS sequence"/>
</dbReference>
<accession>A0A1J4K5K1</accession>
<keyword evidence="1" id="KW-0812">Transmembrane</keyword>
<organism evidence="2 3">
    <name type="scientific">Tritrichomonas foetus</name>
    <dbReference type="NCBI Taxonomy" id="1144522"/>
    <lineage>
        <taxon>Eukaryota</taxon>
        <taxon>Metamonada</taxon>
        <taxon>Parabasalia</taxon>
        <taxon>Tritrichomonadida</taxon>
        <taxon>Tritrichomonadidae</taxon>
        <taxon>Tritrichomonas</taxon>
    </lineage>
</organism>
<keyword evidence="1" id="KW-1133">Transmembrane helix</keyword>
<dbReference type="EMBL" id="MLAK01000735">
    <property type="protein sequence ID" value="OHT06152.1"/>
    <property type="molecule type" value="Genomic_DNA"/>
</dbReference>